<dbReference type="Proteomes" id="UP000010482">
    <property type="component" value="Chromosome"/>
</dbReference>
<dbReference type="OrthoDB" id="467345at2"/>
<dbReference type="RefSeq" id="WP_015230314.1">
    <property type="nucleotide sequence ID" value="NC_019780.1"/>
</dbReference>
<protein>
    <submittedName>
        <fullName evidence="1">Uncharacterized protein</fullName>
    </submittedName>
</protein>
<gene>
    <name evidence="1" type="ORF">Dacsa_2751</name>
</gene>
<accession>K9YYE4</accession>
<reference evidence="1" key="1">
    <citation type="submission" date="2012-04" db="EMBL/GenBank/DDBJ databases">
        <title>Finished genome of Dactylococcopsis salina PCC 8305.</title>
        <authorList>
            <consortium name="US DOE Joint Genome Institute"/>
            <person name="Gugger M."/>
            <person name="Coursin T."/>
            <person name="Rippka R."/>
            <person name="Tandeau De Marsac N."/>
            <person name="Huntemann M."/>
            <person name="Wei C.-L."/>
            <person name="Han J."/>
            <person name="Detter J.C."/>
            <person name="Han C."/>
            <person name="Tapia R."/>
            <person name="Daligault H."/>
            <person name="Chen A."/>
            <person name="Krypides N."/>
            <person name="Mavromatis K."/>
            <person name="Markowitz V."/>
            <person name="Szeto E."/>
            <person name="Ivanova N."/>
            <person name="Ovchinnikova G."/>
            <person name="Pagani I."/>
            <person name="Pati A."/>
            <person name="Goodwin L."/>
            <person name="Peters L."/>
            <person name="Pitluck S."/>
            <person name="Woyke T."/>
            <person name="Kerfeld C."/>
        </authorList>
    </citation>
    <scope>NUCLEOTIDE SEQUENCE [LARGE SCALE GENOMIC DNA]</scope>
    <source>
        <strain evidence="1">PCC 8305</strain>
    </source>
</reference>
<dbReference type="KEGG" id="dsl:Dacsa_2751"/>
<dbReference type="STRING" id="13035.Dacsa_2751"/>
<dbReference type="AlphaFoldDB" id="K9YYE4"/>
<evidence type="ECO:0000313" key="2">
    <source>
        <dbReference type="Proteomes" id="UP000010482"/>
    </source>
</evidence>
<name>K9YYE4_DACS8</name>
<sequence>MNNTHHPEDELLPEYDFDYDQAHPNRFAKEHQKLLQRNHQPFDPPAEEYVHITREERNAQQDELMKELLGESDDNSLI</sequence>
<keyword evidence="2" id="KW-1185">Reference proteome</keyword>
<evidence type="ECO:0000313" key="1">
    <source>
        <dbReference type="EMBL" id="AFZ51325.1"/>
    </source>
</evidence>
<proteinExistence type="predicted"/>
<dbReference type="EMBL" id="CP003944">
    <property type="protein sequence ID" value="AFZ51325.1"/>
    <property type="molecule type" value="Genomic_DNA"/>
</dbReference>
<organism evidence="1 2">
    <name type="scientific">Dactylococcopsis salina (strain PCC 8305)</name>
    <name type="common">Myxobactron salinum</name>
    <dbReference type="NCBI Taxonomy" id="13035"/>
    <lineage>
        <taxon>Bacteria</taxon>
        <taxon>Bacillati</taxon>
        <taxon>Cyanobacteriota</taxon>
        <taxon>Cyanophyceae</taxon>
        <taxon>Nodosilineales</taxon>
        <taxon>Cymatolegaceae</taxon>
        <taxon>Dactylococcopsis</taxon>
    </lineage>
</organism>
<dbReference type="HOGENOM" id="CLU_2616127_0_0_3"/>